<keyword evidence="1" id="KW-1133">Transmembrane helix</keyword>
<feature type="transmembrane region" description="Helical" evidence="1">
    <location>
        <begin position="186"/>
        <end position="207"/>
    </location>
</feature>
<feature type="transmembrane region" description="Helical" evidence="1">
    <location>
        <begin position="148"/>
        <end position="166"/>
    </location>
</feature>
<evidence type="ECO:0000313" key="3">
    <source>
        <dbReference type="Proteomes" id="UP000502196"/>
    </source>
</evidence>
<keyword evidence="1" id="KW-0472">Membrane</keyword>
<protein>
    <recommendedName>
        <fullName evidence="4">Permease</fullName>
    </recommendedName>
</protein>
<accession>A0A6F9DZN2</accession>
<feature type="transmembrane region" description="Helical" evidence="1">
    <location>
        <begin position="32"/>
        <end position="49"/>
    </location>
</feature>
<evidence type="ECO:0008006" key="4">
    <source>
        <dbReference type="Google" id="ProtNLM"/>
    </source>
</evidence>
<gene>
    <name evidence="2" type="ORF">COOX1_0271</name>
</gene>
<sequence>MRNLWEIGLAILVFVLLTQGLQVLTGWGMIEAIAILSIPFSWTWSAWVGQSRQFWTLLRKQGRSIQTLQNTFAVFTAAGFLIQCLGLSPYLARINESFVHVSWAVGPALFVAIVPWVIVLLSLLGLHPVVAITLLGSSLNPSILHVSPFWLAITLFGAGIVTFIVSPFNPTVNVTSAVSRIEPFTIIRWNLLFSLLFLTFVTAFAALGQALSTSL</sequence>
<reference evidence="2 3" key="1">
    <citation type="submission" date="2020-04" db="EMBL/GenBank/DDBJ databases">
        <authorList>
            <person name="Hogendoorn C."/>
        </authorList>
    </citation>
    <scope>NUCLEOTIDE SEQUENCE [LARGE SCALE GENOMIC DNA]</scope>
    <source>
        <strain evidence="2">COOX1</strain>
    </source>
</reference>
<dbReference type="RefSeq" id="WP_170084711.1">
    <property type="nucleotide sequence ID" value="NZ_CP047971.1"/>
</dbReference>
<feature type="transmembrane region" description="Helical" evidence="1">
    <location>
        <begin position="103"/>
        <end position="136"/>
    </location>
</feature>
<feature type="transmembrane region" description="Helical" evidence="1">
    <location>
        <begin position="70"/>
        <end position="91"/>
    </location>
</feature>
<evidence type="ECO:0000256" key="1">
    <source>
        <dbReference type="SAM" id="Phobius"/>
    </source>
</evidence>
<proteinExistence type="predicted"/>
<dbReference type="AlphaFoldDB" id="A0A6F9DZN2"/>
<evidence type="ECO:0000313" key="2">
    <source>
        <dbReference type="EMBL" id="CAB3390164.1"/>
    </source>
</evidence>
<keyword evidence="1" id="KW-0812">Transmembrane</keyword>
<dbReference type="EMBL" id="LR792683">
    <property type="protein sequence ID" value="CAB3390164.1"/>
    <property type="molecule type" value="Genomic_DNA"/>
</dbReference>
<name>A0A6F9DZN2_9BACL</name>
<organism evidence="2 3">
    <name type="scientific">Kyrpidia spormannii</name>
    <dbReference type="NCBI Taxonomy" id="2055160"/>
    <lineage>
        <taxon>Bacteria</taxon>
        <taxon>Bacillati</taxon>
        <taxon>Bacillota</taxon>
        <taxon>Bacilli</taxon>
        <taxon>Bacillales</taxon>
        <taxon>Alicyclobacillaceae</taxon>
        <taxon>Kyrpidia</taxon>
    </lineage>
</organism>
<dbReference type="Proteomes" id="UP000502196">
    <property type="component" value="Chromosome"/>
</dbReference>